<dbReference type="SUPFAM" id="SSF47781">
    <property type="entry name" value="RuvA domain 2-like"/>
    <property type="match status" value="1"/>
</dbReference>
<evidence type="ECO:0000256" key="5">
    <source>
        <dbReference type="ARBA" id="ARBA00023125"/>
    </source>
</evidence>
<dbReference type="GO" id="GO:0000724">
    <property type="term" value="P:double-strand break repair via homologous recombination"/>
    <property type="evidence" value="ECO:0007669"/>
    <property type="project" value="TreeGrafter"/>
</dbReference>
<accession>A0A1Y3GC65</accession>
<dbReference type="Gene3D" id="1.10.150.20">
    <property type="entry name" value="5' to 3' exonuclease, C-terminal subdomain"/>
    <property type="match status" value="1"/>
</dbReference>
<name>A0A1Y3GC65_9EURY</name>
<evidence type="ECO:0000256" key="4">
    <source>
        <dbReference type="ARBA" id="ARBA00022801"/>
    </source>
</evidence>
<dbReference type="Gene3D" id="3.40.50.10130">
    <property type="match status" value="1"/>
</dbReference>
<dbReference type="GO" id="GO:0003684">
    <property type="term" value="F:damaged DNA binding"/>
    <property type="evidence" value="ECO:0007669"/>
    <property type="project" value="TreeGrafter"/>
</dbReference>
<evidence type="ECO:0000256" key="6">
    <source>
        <dbReference type="ARBA" id="ARBA00023204"/>
    </source>
</evidence>
<dbReference type="GO" id="GO:1901255">
    <property type="term" value="P:nucleotide-excision repair involved in interstrand cross-link repair"/>
    <property type="evidence" value="ECO:0007669"/>
    <property type="project" value="TreeGrafter"/>
</dbReference>
<dbReference type="OrthoDB" id="11644at2157"/>
<sequence length="218" mass="24218">MVVKIVVDHRERRCDVFSALVDSDVDVVVEALDVGDYVLSDRTCVERKSTVDFVSSMVDRNRGLFDQLSELRDNFECPVLVIEGLDDRAGRDIHINSVRGAISSITIDYGIPIIRTKNGFETAEYIKLIAKREQDGSSRTPNPHSKKPTKSVGEIQRYVASSIPMVGPKTAEALLDRFGSVRGVFTADKEDLLDVEGVGEKTAERILKVITEEYKGVD</sequence>
<dbReference type="EMBL" id="MRZU01000003">
    <property type="protein sequence ID" value="OUJ19009.1"/>
    <property type="molecule type" value="Genomic_DNA"/>
</dbReference>
<organism evidence="10 11">
    <name type="scientific">Methanonatronarchaeum thermophilum</name>
    <dbReference type="NCBI Taxonomy" id="1927129"/>
    <lineage>
        <taxon>Archaea</taxon>
        <taxon>Methanobacteriati</taxon>
        <taxon>Methanobacteriota</taxon>
        <taxon>Methanonatronarchaeia</taxon>
        <taxon>Methanonatronarchaeales</taxon>
        <taxon>Methanonatronarchaeaceae</taxon>
        <taxon>Methanonatronarchaeum</taxon>
    </lineage>
</organism>
<evidence type="ECO:0000313" key="11">
    <source>
        <dbReference type="Proteomes" id="UP000195137"/>
    </source>
</evidence>
<dbReference type="SUPFAM" id="SSF52980">
    <property type="entry name" value="Restriction endonuclease-like"/>
    <property type="match status" value="1"/>
</dbReference>
<dbReference type="InterPro" id="IPR006166">
    <property type="entry name" value="ERCC4_domain"/>
</dbReference>
<dbReference type="CDD" id="cd20075">
    <property type="entry name" value="XPF_nuclease_XPF_arch"/>
    <property type="match status" value="1"/>
</dbReference>
<feature type="domain" description="ERCC4" evidence="9">
    <location>
        <begin position="4"/>
        <end position="86"/>
    </location>
</feature>
<dbReference type="Pfam" id="PF14520">
    <property type="entry name" value="HHH_5"/>
    <property type="match status" value="1"/>
</dbReference>
<comment type="caution">
    <text evidence="10">The sequence shown here is derived from an EMBL/GenBank/DDBJ whole genome shotgun (WGS) entry which is preliminary data.</text>
</comment>
<dbReference type="GO" id="GO:0000014">
    <property type="term" value="F:single-stranded DNA endodeoxyribonuclease activity"/>
    <property type="evidence" value="ECO:0007669"/>
    <property type="project" value="TreeGrafter"/>
</dbReference>
<feature type="region of interest" description="Disordered" evidence="7">
    <location>
        <begin position="133"/>
        <end position="153"/>
    </location>
</feature>
<evidence type="ECO:0000256" key="2">
    <source>
        <dbReference type="ARBA" id="ARBA00022759"/>
    </source>
</evidence>
<evidence type="ECO:0000256" key="3">
    <source>
        <dbReference type="ARBA" id="ARBA00022763"/>
    </source>
</evidence>
<keyword evidence="10" id="KW-0067">ATP-binding</keyword>
<keyword evidence="10" id="KW-0547">Nucleotide-binding</keyword>
<keyword evidence="5" id="KW-0238">DNA-binding</keyword>
<dbReference type="PANTHER" id="PTHR10150">
    <property type="entry name" value="DNA REPAIR ENDONUCLEASE XPF"/>
    <property type="match status" value="1"/>
</dbReference>
<reference evidence="10 11" key="1">
    <citation type="submission" date="2016-12" db="EMBL/GenBank/DDBJ databases">
        <title>Discovery of methanogenic haloarchaea.</title>
        <authorList>
            <person name="Sorokin D.Y."/>
            <person name="Makarova K.S."/>
            <person name="Abbas B."/>
            <person name="Ferrer M."/>
            <person name="Golyshin P.N."/>
        </authorList>
    </citation>
    <scope>NUCLEOTIDE SEQUENCE [LARGE SCALE GENOMIC DNA]</scope>
    <source>
        <strain evidence="10">AMET1</strain>
    </source>
</reference>
<keyword evidence="11" id="KW-1185">Reference proteome</keyword>
<keyword evidence="10" id="KW-0347">Helicase</keyword>
<dbReference type="SMART" id="SM00891">
    <property type="entry name" value="ERCC4"/>
    <property type="match status" value="1"/>
</dbReference>
<keyword evidence="1" id="KW-0540">Nuclease</keyword>
<evidence type="ECO:0000256" key="7">
    <source>
        <dbReference type="SAM" id="MobiDB-lite"/>
    </source>
</evidence>
<dbReference type="SMART" id="SM00278">
    <property type="entry name" value="HhH1"/>
    <property type="match status" value="2"/>
</dbReference>
<keyword evidence="4" id="KW-0378">Hydrolase</keyword>
<keyword evidence="6" id="KW-0234">DNA repair</keyword>
<gene>
    <name evidence="10" type="ORF">AMET1_0660</name>
</gene>
<dbReference type="Proteomes" id="UP000195137">
    <property type="component" value="Unassembled WGS sequence"/>
</dbReference>
<feature type="domain" description="Helix-hairpin-helix DNA-binding motif class 1" evidence="8">
    <location>
        <begin position="190"/>
        <end position="209"/>
    </location>
</feature>
<dbReference type="InterPro" id="IPR003583">
    <property type="entry name" value="Hlx-hairpin-Hlx_DNA-bd_motif"/>
</dbReference>
<evidence type="ECO:0000259" key="8">
    <source>
        <dbReference type="SMART" id="SM00278"/>
    </source>
</evidence>
<dbReference type="GO" id="GO:0003697">
    <property type="term" value="F:single-stranded DNA binding"/>
    <property type="evidence" value="ECO:0007669"/>
    <property type="project" value="TreeGrafter"/>
</dbReference>
<dbReference type="RefSeq" id="WP_143406827.1">
    <property type="nucleotide sequence ID" value="NZ_MRZU01000003.1"/>
</dbReference>
<keyword evidence="2" id="KW-0255">Endonuclease</keyword>
<evidence type="ECO:0000256" key="1">
    <source>
        <dbReference type="ARBA" id="ARBA00022722"/>
    </source>
</evidence>
<dbReference type="PANTHER" id="PTHR10150:SF0">
    <property type="entry name" value="DNA REPAIR ENDONUCLEASE XPF"/>
    <property type="match status" value="1"/>
</dbReference>
<keyword evidence="3" id="KW-0227">DNA damage</keyword>
<dbReference type="InterPro" id="IPR010994">
    <property type="entry name" value="RuvA_2-like"/>
</dbReference>
<evidence type="ECO:0000259" key="9">
    <source>
        <dbReference type="SMART" id="SM00891"/>
    </source>
</evidence>
<evidence type="ECO:0000313" key="10">
    <source>
        <dbReference type="EMBL" id="OUJ19009.1"/>
    </source>
</evidence>
<dbReference type="InterPro" id="IPR011335">
    <property type="entry name" value="Restrct_endonuc-II-like"/>
</dbReference>
<protein>
    <submittedName>
        <fullName evidence="10">ERCC4-like helicase MPH1</fullName>
    </submittedName>
</protein>
<dbReference type="GO" id="GO:0004386">
    <property type="term" value="F:helicase activity"/>
    <property type="evidence" value="ECO:0007669"/>
    <property type="project" value="UniProtKB-KW"/>
</dbReference>
<dbReference type="AlphaFoldDB" id="A0A1Y3GC65"/>
<dbReference type="Pfam" id="PF02732">
    <property type="entry name" value="ERCC4"/>
    <property type="match status" value="1"/>
</dbReference>
<feature type="domain" description="Helix-hairpin-helix DNA-binding motif class 1" evidence="8">
    <location>
        <begin position="158"/>
        <end position="177"/>
    </location>
</feature>
<proteinExistence type="predicted"/>